<dbReference type="InterPro" id="IPR006674">
    <property type="entry name" value="HD_domain"/>
</dbReference>
<gene>
    <name evidence="6" type="primary">glnD</name>
    <name evidence="8" type="ORF">SAMN05216184_105173</name>
</gene>
<dbReference type="RefSeq" id="WP_258369372.1">
    <property type="nucleotide sequence ID" value="NZ_QKLZ01000005.1"/>
</dbReference>
<dbReference type="Pfam" id="PF01966">
    <property type="entry name" value="HD"/>
    <property type="match status" value="1"/>
</dbReference>
<keyword evidence="4 6" id="KW-0460">Magnesium</keyword>
<dbReference type="SMART" id="SM00471">
    <property type="entry name" value="HDc"/>
    <property type="match status" value="1"/>
</dbReference>
<comment type="catalytic activity">
    <reaction evidence="6">
        <text>[protein-PII]-uridylyl-L-tyrosine + H2O = [protein-PII]-L-tyrosine + UMP + H(+)</text>
        <dbReference type="Rhea" id="RHEA:48600"/>
        <dbReference type="Rhea" id="RHEA-COMP:12147"/>
        <dbReference type="Rhea" id="RHEA-COMP:12148"/>
        <dbReference type="ChEBI" id="CHEBI:15377"/>
        <dbReference type="ChEBI" id="CHEBI:15378"/>
        <dbReference type="ChEBI" id="CHEBI:46858"/>
        <dbReference type="ChEBI" id="CHEBI:57865"/>
        <dbReference type="ChEBI" id="CHEBI:90602"/>
    </reaction>
</comment>
<keyword evidence="5 6" id="KW-0511">Multifunctional enzyme</keyword>
<feature type="domain" description="HD" evidence="7">
    <location>
        <begin position="437"/>
        <end position="561"/>
    </location>
</feature>
<reference evidence="8 9" key="1">
    <citation type="submission" date="2016-10" db="EMBL/GenBank/DDBJ databases">
        <authorList>
            <person name="Cai Z."/>
        </authorList>
    </citation>
    <scope>NUCLEOTIDE SEQUENCE [LARGE SCALE GENOMIC DNA]</scope>
    <source>
        <strain evidence="8 9">CGMCC 1.10826</strain>
    </source>
</reference>
<dbReference type="InterPro" id="IPR010043">
    <property type="entry name" value="UTase/UR"/>
</dbReference>
<organism evidence="8 9">
    <name type="scientific">Georgenia satyanarayanai</name>
    <dbReference type="NCBI Taxonomy" id="860221"/>
    <lineage>
        <taxon>Bacteria</taxon>
        <taxon>Bacillati</taxon>
        <taxon>Actinomycetota</taxon>
        <taxon>Actinomycetes</taxon>
        <taxon>Micrococcales</taxon>
        <taxon>Bogoriellaceae</taxon>
        <taxon>Georgenia</taxon>
    </lineage>
</organism>
<keyword evidence="2 6" id="KW-0548">Nucleotidyltransferase</keyword>
<keyword evidence="1 6" id="KW-0808">Transferase</keyword>
<dbReference type="AlphaFoldDB" id="A0A2Y9BY35"/>
<keyword evidence="9" id="KW-1185">Reference proteome</keyword>
<accession>A0A2Y9BY35</accession>
<dbReference type="CDD" id="cd05401">
    <property type="entry name" value="NT_GlnE_GlnD_like"/>
    <property type="match status" value="1"/>
</dbReference>
<sequence>MGRAHTVDDLRAARLALPLPVPAQAGAGSGRATAGTRYRAELSGLVDAALAGLWDAAVPDTPTGLALAVVGSQGRRDAGPTSDLDVVLLHDGRHHDAAAVAPLAQALWYPLWDSGLDVDHAVRSLAGCRQVASDDLVSAVGLLDIRHVAGDTDVVARARSAVLADWRSAARRRLPELLGSVRERGERHGELAYLVEPDLKEARGGLRDVVVLRALAATWLADRPHGEVDDAAGFLLDVRDAVAVVTGRRTTRLLRADTPDVAARLGLDGPDALLAELAQAARVVTAALDLTVRRARQALRRTALLRRGPTVVRGRRVAPRLRHVAAGLAEHDGELVLATDADVEQDTGLTLRAAAAAARTGLPLSPVTLESLRRAPAPPVPWPESARSDLLELLASGLAQIPVWEALDLAGVVTQWIGEWRDVRNRPQRSPVHRHTVDRHLVQTAANAAELLRDRAPRLTEAARTTLLLAALLHDIGKVDGAADHSREGERRAAVVVARLGLPSPVATTVTLLVREHLTLATLATTRDPADPEVAEELLAAVGHRPVTLELLALLTEADASAAGPVAWTPWRARLVGELLARGRERLRHAPSVPPSTLEL</sequence>
<dbReference type="SUPFAM" id="SSF109604">
    <property type="entry name" value="HD-domain/PDEase-like"/>
    <property type="match status" value="1"/>
</dbReference>
<evidence type="ECO:0000256" key="5">
    <source>
        <dbReference type="ARBA" id="ARBA00023268"/>
    </source>
</evidence>
<dbReference type="Pfam" id="PF08335">
    <property type="entry name" value="GlnD_UR_UTase"/>
    <property type="match status" value="2"/>
</dbReference>
<dbReference type="InterPro" id="IPR003607">
    <property type="entry name" value="HD/PDEase_dom"/>
</dbReference>
<comment type="cofactor">
    <cofactor evidence="6">
        <name>Mg(2+)</name>
        <dbReference type="ChEBI" id="CHEBI:18420"/>
    </cofactor>
</comment>
<dbReference type="SUPFAM" id="SSF81301">
    <property type="entry name" value="Nucleotidyltransferase"/>
    <property type="match status" value="1"/>
</dbReference>
<evidence type="ECO:0000256" key="4">
    <source>
        <dbReference type="ARBA" id="ARBA00022842"/>
    </source>
</evidence>
<evidence type="ECO:0000259" key="7">
    <source>
        <dbReference type="PROSITE" id="PS51831"/>
    </source>
</evidence>
<evidence type="ECO:0000256" key="1">
    <source>
        <dbReference type="ARBA" id="ARBA00022679"/>
    </source>
</evidence>
<evidence type="ECO:0000256" key="3">
    <source>
        <dbReference type="ARBA" id="ARBA00022801"/>
    </source>
</evidence>
<dbReference type="GO" id="GO:0006808">
    <property type="term" value="P:regulation of nitrogen utilization"/>
    <property type="evidence" value="ECO:0007669"/>
    <property type="project" value="UniProtKB-UniRule"/>
</dbReference>
<comment type="similarity">
    <text evidence="6">Belongs to the GlnD family.</text>
</comment>
<keyword evidence="3 6" id="KW-0378">Hydrolase</keyword>
<name>A0A2Y9BY35_9MICO</name>
<dbReference type="EMBL" id="UETB01000005">
    <property type="protein sequence ID" value="SSA41932.1"/>
    <property type="molecule type" value="Genomic_DNA"/>
</dbReference>
<dbReference type="EC" id="2.7.7.59" evidence="6"/>
<dbReference type="InterPro" id="IPR043519">
    <property type="entry name" value="NT_sf"/>
</dbReference>
<comment type="catalytic activity">
    <reaction evidence="6">
        <text>[protein-PII]-L-tyrosine + UTP = [protein-PII]-uridylyl-L-tyrosine + diphosphate</text>
        <dbReference type="Rhea" id="RHEA:13673"/>
        <dbReference type="Rhea" id="RHEA-COMP:12147"/>
        <dbReference type="Rhea" id="RHEA-COMP:12148"/>
        <dbReference type="ChEBI" id="CHEBI:33019"/>
        <dbReference type="ChEBI" id="CHEBI:46398"/>
        <dbReference type="ChEBI" id="CHEBI:46858"/>
        <dbReference type="ChEBI" id="CHEBI:90602"/>
        <dbReference type="EC" id="2.7.7.59"/>
    </reaction>
</comment>
<dbReference type="PANTHER" id="PTHR47320:SF1">
    <property type="entry name" value="BIFUNCTIONAL URIDYLYLTRANSFERASE_URIDYLYL-REMOVING ENZYME"/>
    <property type="match status" value="1"/>
</dbReference>
<dbReference type="Proteomes" id="UP000250222">
    <property type="component" value="Unassembled WGS sequence"/>
</dbReference>
<dbReference type="GO" id="GO:0008773">
    <property type="term" value="F:[protein-PII] uridylyltransferase activity"/>
    <property type="evidence" value="ECO:0007669"/>
    <property type="project" value="UniProtKB-UniRule"/>
</dbReference>
<feature type="region of interest" description="Uridylyltransferase" evidence="6">
    <location>
        <begin position="1"/>
        <end position="323"/>
    </location>
</feature>
<comment type="domain">
    <text evidence="6">Has four distinct domains: an N-terminal nucleotidyltransferase (NT) domain responsible for UTase activity, a central HD domain that encodes UR activity, and two C-terminal ACT domains that seem to have a role in glutamine sensing.</text>
</comment>
<dbReference type="Gene3D" id="1.10.3090.10">
    <property type="entry name" value="cca-adding enzyme, domain 2"/>
    <property type="match status" value="1"/>
</dbReference>
<dbReference type="SUPFAM" id="SSF81593">
    <property type="entry name" value="Nucleotidyltransferase substrate binding subunit/domain"/>
    <property type="match status" value="1"/>
</dbReference>
<dbReference type="InterPro" id="IPR013546">
    <property type="entry name" value="PII_UdlTrfase/GS_AdlTrfase"/>
</dbReference>
<proteinExistence type="inferred from homology"/>
<dbReference type="EC" id="3.1.4.-" evidence="6"/>
<comment type="caution">
    <text evidence="6">Lacks conserved residue(s) required for the propagation of feature annotation.</text>
</comment>
<comment type="activity regulation">
    <text evidence="6">Uridylyltransferase (UTase) activity is inhibited by glutamine, while glutamine activates uridylyl-removing (UR) activity.</text>
</comment>
<dbReference type="PANTHER" id="PTHR47320">
    <property type="entry name" value="BIFUNCTIONAL URIDYLYLTRANSFERASE/URIDYLYL-REMOVING ENZYME"/>
    <property type="match status" value="1"/>
</dbReference>
<comment type="function">
    <text evidence="6">Modifies, by uridylylation and deuridylylation, the PII regulatory proteins (GlnB and homologs), in response to the nitrogen status of the cell that GlnD senses through the glutamine level. Under low glutamine levels, catalyzes the conversion of the PII proteins and UTP to PII-UMP and PPi, while under higher glutamine levels, GlnD hydrolyzes PII-UMP to PII and UMP (deuridylylation). Thus, controls uridylylation state and activity of the PII proteins, and plays an important role in the regulation of nitrogen metabolism.</text>
</comment>
<evidence type="ECO:0000313" key="9">
    <source>
        <dbReference type="Proteomes" id="UP000250222"/>
    </source>
</evidence>
<protein>
    <recommendedName>
        <fullName evidence="6">Bifunctional uridylyltransferase/uridylyl-removing enzyme</fullName>
        <shortName evidence="6">UTase/UR</shortName>
    </recommendedName>
    <alternativeName>
        <fullName evidence="6">Bifunctional [protein-PII] modification enzyme</fullName>
    </alternativeName>
    <alternativeName>
        <fullName evidence="6">Bifunctional nitrogen sensor protein</fullName>
    </alternativeName>
    <domain>
        <recommendedName>
            <fullName evidence="6">[Protein-PII] uridylyltransferase</fullName>
            <shortName evidence="6">PII uridylyltransferase</shortName>
            <shortName evidence="6">UTase</shortName>
            <ecNumber evidence="6">2.7.7.59</ecNumber>
        </recommendedName>
    </domain>
    <domain>
        <recommendedName>
            <fullName evidence="6">[Protein-PII]-UMP uridylyl-removing enzyme</fullName>
            <shortName evidence="6">UR</shortName>
            <ecNumber evidence="6">3.1.4.-</ecNumber>
        </recommendedName>
    </domain>
</protein>
<evidence type="ECO:0000256" key="6">
    <source>
        <dbReference type="HAMAP-Rule" id="MF_00277"/>
    </source>
</evidence>
<evidence type="ECO:0000256" key="2">
    <source>
        <dbReference type="ARBA" id="ARBA00022695"/>
    </source>
</evidence>
<dbReference type="PROSITE" id="PS51831">
    <property type="entry name" value="HD"/>
    <property type="match status" value="1"/>
</dbReference>
<dbReference type="GO" id="GO:0008081">
    <property type="term" value="F:phosphoric diester hydrolase activity"/>
    <property type="evidence" value="ECO:0007669"/>
    <property type="project" value="UniProtKB-UniRule"/>
</dbReference>
<evidence type="ECO:0000313" key="8">
    <source>
        <dbReference type="EMBL" id="SSA41932.1"/>
    </source>
</evidence>
<dbReference type="HAMAP" id="MF_00277">
    <property type="entry name" value="PII_uridylyl_transf"/>
    <property type="match status" value="1"/>
</dbReference>
<dbReference type="InterPro" id="IPR005105">
    <property type="entry name" value="GlnD_Uridyltrans_N"/>
</dbReference>
<dbReference type="Pfam" id="PF03445">
    <property type="entry name" value="DUF294"/>
    <property type="match status" value="1"/>
</dbReference>